<keyword evidence="3" id="KW-0460">Magnesium</keyword>
<accession>A0A3N0CJQ6</accession>
<dbReference type="InterPro" id="IPR023214">
    <property type="entry name" value="HAD_sf"/>
</dbReference>
<keyword evidence="4" id="KW-0378">Hydrolase</keyword>
<dbReference type="RefSeq" id="WP_123227085.1">
    <property type="nucleotide sequence ID" value="NZ_RJSE01000006.1"/>
</dbReference>
<feature type="active site" description="Nucleophile" evidence="1">
    <location>
        <position position="19"/>
    </location>
</feature>
<feature type="active site" description="Proton donor" evidence="1">
    <location>
        <position position="21"/>
    </location>
</feature>
<feature type="binding site" evidence="3">
    <location>
        <position position="21"/>
    </location>
    <ligand>
        <name>Mg(2+)</name>
        <dbReference type="ChEBI" id="CHEBI:18420"/>
    </ligand>
</feature>
<dbReference type="Pfam" id="PF13242">
    <property type="entry name" value="Hydrolase_like"/>
    <property type="match status" value="1"/>
</dbReference>
<dbReference type="GO" id="GO:0005737">
    <property type="term" value="C:cytoplasm"/>
    <property type="evidence" value="ECO:0007669"/>
    <property type="project" value="TreeGrafter"/>
</dbReference>
<evidence type="ECO:0000313" key="5">
    <source>
        <dbReference type="Proteomes" id="UP000267128"/>
    </source>
</evidence>
<feature type="binding site" evidence="3">
    <location>
        <position position="19"/>
    </location>
    <ligand>
        <name>Mg(2+)</name>
        <dbReference type="ChEBI" id="CHEBI:18420"/>
    </ligand>
</feature>
<reference evidence="4 5" key="1">
    <citation type="submission" date="2018-11" db="EMBL/GenBank/DDBJ databases">
        <authorList>
            <person name="Li F."/>
        </authorList>
    </citation>
    <scope>NUCLEOTIDE SEQUENCE [LARGE SCALE GENOMIC DNA]</scope>
    <source>
        <strain evidence="4 5">Gsoil 097</strain>
    </source>
</reference>
<name>A0A3N0CJQ6_9ACTN</name>
<evidence type="ECO:0000256" key="2">
    <source>
        <dbReference type="PIRSR" id="PIRSR000915-2"/>
    </source>
</evidence>
<dbReference type="Proteomes" id="UP000267128">
    <property type="component" value="Unassembled WGS sequence"/>
</dbReference>
<dbReference type="EMBL" id="RJSE01000006">
    <property type="protein sequence ID" value="RNL63698.1"/>
    <property type="molecule type" value="Genomic_DNA"/>
</dbReference>
<feature type="binding site" evidence="3">
    <location>
        <position position="217"/>
    </location>
    <ligand>
        <name>Mg(2+)</name>
        <dbReference type="ChEBI" id="CHEBI:18420"/>
    </ligand>
</feature>
<comment type="cofactor">
    <cofactor evidence="3">
        <name>Mg(2+)</name>
        <dbReference type="ChEBI" id="CHEBI:18420"/>
    </cofactor>
    <text evidence="3">Divalent metal ions. Mg(2+) is the most effective.</text>
</comment>
<sequence>MSEPDRRPLCEAYDTAVLDLDGVVYIGERAVAGAAAALEGAVASGMHLAFVTNNASRSPEDVAAHLRELGVAAEPADVVTSAQAAAGLVAQQVPSGAEVYVIGGPGLETALRERGLVPVTDLTGSPVAVVQGFGPQVPWRQVIDGAILVREGLPWVASNTDLTVPTERGPGPGNGALVALVAEFSGRTPLVAGKPRPPLFEETLARVGGTRPLVVGDRLDTDIDGAIAVGWDSLLVMTGVTTLADLARIEVSRRPTYVGADLSRLAHPATPVDGWTAAVVDGRLRVQGAGDVHGWWSAVARTTWAHLDETGRPASTDGAVPGSVVA</sequence>
<proteinExistence type="predicted"/>
<dbReference type="GO" id="GO:0016791">
    <property type="term" value="F:phosphatase activity"/>
    <property type="evidence" value="ECO:0007669"/>
    <property type="project" value="TreeGrafter"/>
</dbReference>
<keyword evidence="5" id="KW-1185">Reference proteome</keyword>
<dbReference type="InterPro" id="IPR036412">
    <property type="entry name" value="HAD-like_sf"/>
</dbReference>
<dbReference type="AlphaFoldDB" id="A0A3N0CJQ6"/>
<dbReference type="PANTHER" id="PTHR19288">
    <property type="entry name" value="4-NITROPHENYLPHOSPHATASE-RELATED"/>
    <property type="match status" value="1"/>
</dbReference>
<evidence type="ECO:0000256" key="3">
    <source>
        <dbReference type="PIRSR" id="PIRSR000915-3"/>
    </source>
</evidence>
<dbReference type="GO" id="GO:0046872">
    <property type="term" value="F:metal ion binding"/>
    <property type="evidence" value="ECO:0007669"/>
    <property type="project" value="UniProtKB-KW"/>
</dbReference>
<dbReference type="Pfam" id="PF13344">
    <property type="entry name" value="Hydrolase_6"/>
    <property type="match status" value="1"/>
</dbReference>
<gene>
    <name evidence="4" type="ORF">EFK50_08140</name>
</gene>
<organism evidence="4 5">
    <name type="scientific">Nocardioides marmoriginsengisoli</name>
    <dbReference type="NCBI Taxonomy" id="661483"/>
    <lineage>
        <taxon>Bacteria</taxon>
        <taxon>Bacillati</taxon>
        <taxon>Actinomycetota</taxon>
        <taxon>Actinomycetes</taxon>
        <taxon>Propionibacteriales</taxon>
        <taxon>Nocardioidaceae</taxon>
        <taxon>Nocardioides</taxon>
    </lineage>
</organism>
<protein>
    <submittedName>
        <fullName evidence="4">HAD-IIA family hydrolase</fullName>
    </submittedName>
</protein>
<dbReference type="SUPFAM" id="SSF56784">
    <property type="entry name" value="HAD-like"/>
    <property type="match status" value="1"/>
</dbReference>
<dbReference type="Gene3D" id="3.40.50.1000">
    <property type="entry name" value="HAD superfamily/HAD-like"/>
    <property type="match status" value="2"/>
</dbReference>
<evidence type="ECO:0000313" key="4">
    <source>
        <dbReference type="EMBL" id="RNL63698.1"/>
    </source>
</evidence>
<feature type="binding site" evidence="2">
    <location>
        <position position="194"/>
    </location>
    <ligand>
        <name>substrate</name>
    </ligand>
</feature>
<dbReference type="PANTHER" id="PTHR19288:SF95">
    <property type="entry name" value="D-GLYCEROL 3-PHOSPHATE PHOSPHATASE"/>
    <property type="match status" value="1"/>
</dbReference>
<dbReference type="PIRSF" id="PIRSF000915">
    <property type="entry name" value="PGP-type_phosphatase"/>
    <property type="match status" value="1"/>
</dbReference>
<dbReference type="OrthoDB" id="9810449at2"/>
<keyword evidence="3" id="KW-0479">Metal-binding</keyword>
<dbReference type="InterPro" id="IPR006357">
    <property type="entry name" value="HAD-SF_hydro_IIA"/>
</dbReference>
<dbReference type="NCBIfam" id="TIGR01460">
    <property type="entry name" value="HAD-SF-IIA"/>
    <property type="match status" value="1"/>
</dbReference>
<comment type="caution">
    <text evidence="4">The sequence shown here is derived from an EMBL/GenBank/DDBJ whole genome shotgun (WGS) entry which is preliminary data.</text>
</comment>
<evidence type="ECO:0000256" key="1">
    <source>
        <dbReference type="PIRSR" id="PIRSR000915-1"/>
    </source>
</evidence>